<dbReference type="KEGG" id="ccot:CCAX7_23130"/>
<dbReference type="EMBL" id="AP025739">
    <property type="protein sequence ID" value="BDI30262.1"/>
    <property type="molecule type" value="Genomic_DNA"/>
</dbReference>
<dbReference type="GO" id="GO:0042597">
    <property type="term" value="C:periplasmic space"/>
    <property type="evidence" value="ECO:0007669"/>
    <property type="project" value="UniProtKB-SubCell"/>
</dbReference>
<dbReference type="SUPFAM" id="SSF53850">
    <property type="entry name" value="Periplasmic binding protein-like II"/>
    <property type="match status" value="1"/>
</dbReference>
<dbReference type="GO" id="GO:0016020">
    <property type="term" value="C:membrane"/>
    <property type="evidence" value="ECO:0007669"/>
    <property type="project" value="InterPro"/>
</dbReference>
<evidence type="ECO:0000313" key="9">
    <source>
        <dbReference type="Proteomes" id="UP000287394"/>
    </source>
</evidence>
<sequence length="343" mass="36810">MKTKTALSSLTVAVLALAGCRHPADTQTHAGSDVVLRIGYQRQSGLNLLRLRGDLEKKLAPKGVTVQWLPFPAGPQLMEGLGTGSIDLGSAGDTPPIFAQAAGSPFVYAANQPPGPLRGGGFLLPKGSPIRTTSDLRDKRVALQLGSGSTYWLVQVLNHAGLQYRDIHAVNLAPPDAQIAFSTGNIDAWVTWEPYVTISERENGARLLPDNSQTETSGGFYLASRTFAVAHPDLIKETLEETKAISDWSHAHPHEAAAILAPNLGLEIGEEEQIIRRGSTTGYRAIDENVIALQQKEADSFTKIGLIPKKIDVRQNTLTPQQYALLTPTDASKTVQASAKIAQ</sequence>
<organism evidence="8 9">
    <name type="scientific">Capsulimonas corticalis</name>
    <dbReference type="NCBI Taxonomy" id="2219043"/>
    <lineage>
        <taxon>Bacteria</taxon>
        <taxon>Bacillati</taxon>
        <taxon>Armatimonadota</taxon>
        <taxon>Armatimonadia</taxon>
        <taxon>Capsulimonadales</taxon>
        <taxon>Capsulimonadaceae</taxon>
        <taxon>Capsulimonas</taxon>
    </lineage>
</organism>
<dbReference type="PANTHER" id="PTHR30024:SF42">
    <property type="entry name" value="ALIPHATIC SULFONATES-BINDING PROTEIN-RELATED"/>
    <property type="match status" value="1"/>
</dbReference>
<dbReference type="SMART" id="SM00062">
    <property type="entry name" value="PBPb"/>
    <property type="match status" value="1"/>
</dbReference>
<evidence type="ECO:0000313" key="8">
    <source>
        <dbReference type="EMBL" id="BDI30262.1"/>
    </source>
</evidence>
<dbReference type="InterPro" id="IPR010067">
    <property type="entry name" value="ABC_SsuA_sub-bd"/>
</dbReference>
<comment type="subcellular location">
    <subcellularLocation>
        <location evidence="1">Periplasm</location>
    </subcellularLocation>
</comment>
<evidence type="ECO:0000256" key="6">
    <source>
        <dbReference type="ARBA" id="ARBA00070228"/>
    </source>
</evidence>
<evidence type="ECO:0000256" key="2">
    <source>
        <dbReference type="ARBA" id="ARBA00010742"/>
    </source>
</evidence>
<dbReference type="InterPro" id="IPR015168">
    <property type="entry name" value="SsuA/THI5"/>
</dbReference>
<name>A0A402CV37_9BACT</name>
<dbReference type="Proteomes" id="UP000287394">
    <property type="component" value="Chromosome"/>
</dbReference>
<keyword evidence="3" id="KW-0813">Transport</keyword>
<dbReference type="RefSeq" id="WP_165864159.1">
    <property type="nucleotide sequence ID" value="NZ_AP025739.1"/>
</dbReference>
<accession>A0A402CV37</accession>
<keyword evidence="4" id="KW-0732">Signal</keyword>
<dbReference type="FunCoup" id="A0A402CV37">
    <property type="interactions" value="113"/>
</dbReference>
<dbReference type="AlphaFoldDB" id="A0A402CV37"/>
<comment type="function">
    <text evidence="5">Part of a binding-protein-dependent transport system for aliphatic sulfonates. Putative binding protein.</text>
</comment>
<protein>
    <recommendedName>
        <fullName evidence="6">Putative aliphatic sulfonates-binding protein</fullName>
    </recommendedName>
</protein>
<dbReference type="Pfam" id="PF09084">
    <property type="entry name" value="NMT1"/>
    <property type="match status" value="1"/>
</dbReference>
<dbReference type="NCBIfam" id="TIGR01728">
    <property type="entry name" value="SsuA_fam"/>
    <property type="match status" value="1"/>
</dbReference>
<dbReference type="GO" id="GO:0042626">
    <property type="term" value="F:ATPase-coupled transmembrane transporter activity"/>
    <property type="evidence" value="ECO:0007669"/>
    <property type="project" value="InterPro"/>
</dbReference>
<comment type="similarity">
    <text evidence="2">Belongs to the bacterial solute-binding protein SsuA/TauA family.</text>
</comment>
<proteinExistence type="inferred from homology"/>
<evidence type="ECO:0000256" key="5">
    <source>
        <dbReference type="ARBA" id="ARBA00055538"/>
    </source>
</evidence>
<dbReference type="PROSITE" id="PS51257">
    <property type="entry name" value="PROKAR_LIPOPROTEIN"/>
    <property type="match status" value="1"/>
</dbReference>
<reference evidence="8 9" key="1">
    <citation type="journal article" date="2019" name="Int. J. Syst. Evol. Microbiol.">
        <title>Capsulimonas corticalis gen. nov., sp. nov., an aerobic capsulated bacterium, of a novel bacterial order, Capsulimonadales ord. nov., of the class Armatimonadia of the phylum Armatimonadetes.</title>
        <authorList>
            <person name="Li J."/>
            <person name="Kudo C."/>
            <person name="Tonouchi A."/>
        </authorList>
    </citation>
    <scope>NUCLEOTIDE SEQUENCE [LARGE SCALE GENOMIC DNA]</scope>
    <source>
        <strain evidence="8 9">AX-7</strain>
    </source>
</reference>
<evidence type="ECO:0000256" key="1">
    <source>
        <dbReference type="ARBA" id="ARBA00004418"/>
    </source>
</evidence>
<feature type="domain" description="Solute-binding protein family 3/N-terminal" evidence="7">
    <location>
        <begin position="35"/>
        <end position="252"/>
    </location>
</feature>
<dbReference type="PANTHER" id="PTHR30024">
    <property type="entry name" value="ALIPHATIC SULFONATES-BINDING PROTEIN-RELATED"/>
    <property type="match status" value="1"/>
</dbReference>
<gene>
    <name evidence="8" type="ORF">CCAX7_23130</name>
</gene>
<dbReference type="FunFam" id="3.40.190.10:FF:000050">
    <property type="entry name" value="Sulfonate ABC transporter substrate-binding protein"/>
    <property type="match status" value="1"/>
</dbReference>
<evidence type="ECO:0000259" key="7">
    <source>
        <dbReference type="SMART" id="SM00062"/>
    </source>
</evidence>
<dbReference type="Gene3D" id="3.40.190.10">
    <property type="entry name" value="Periplasmic binding protein-like II"/>
    <property type="match status" value="2"/>
</dbReference>
<keyword evidence="9" id="KW-1185">Reference proteome</keyword>
<dbReference type="InterPro" id="IPR001638">
    <property type="entry name" value="Solute-binding_3/MltF_N"/>
</dbReference>
<evidence type="ECO:0000256" key="4">
    <source>
        <dbReference type="ARBA" id="ARBA00022729"/>
    </source>
</evidence>
<evidence type="ECO:0000256" key="3">
    <source>
        <dbReference type="ARBA" id="ARBA00022448"/>
    </source>
</evidence>